<sequence length="157" mass="17501">MLKRQHPPRLPRSNVIAFRFRQITPTAHFANDLGLDSLDTVEVVMAIEEVRLSPILPNPTATLDFVHAQTTRVHSYTDALCHRSSASRSRTRTPMRSTASRRPSSTSSSNPMRTKTCPNPRLYHIMTIQIPQHIPPRHPAVLLDGGSLLVRDGGASH</sequence>
<comment type="caution">
    <text evidence="5">The sequence shown here is derived from an EMBL/GenBank/DDBJ whole genome shotgun (WGS) entry which is preliminary data.</text>
</comment>
<dbReference type="PROSITE" id="PS00012">
    <property type="entry name" value="PHOSPHOPANTETHEINE"/>
    <property type="match status" value="1"/>
</dbReference>
<evidence type="ECO:0000313" key="5">
    <source>
        <dbReference type="EMBL" id="KAL1836416.1"/>
    </source>
</evidence>
<dbReference type="Pfam" id="PF00550">
    <property type="entry name" value="PP-binding"/>
    <property type="match status" value="1"/>
</dbReference>
<dbReference type="Gene3D" id="1.10.1200.10">
    <property type="entry name" value="ACP-like"/>
    <property type="match status" value="1"/>
</dbReference>
<dbReference type="InterPro" id="IPR036736">
    <property type="entry name" value="ACP-like_sf"/>
</dbReference>
<accession>A0ABR3V4T1</accession>
<dbReference type="InterPro" id="IPR009081">
    <property type="entry name" value="PP-bd_ACP"/>
</dbReference>
<organism evidence="5 6">
    <name type="scientific">Humicola insolens</name>
    <name type="common">Soft-rot fungus</name>
    <dbReference type="NCBI Taxonomy" id="85995"/>
    <lineage>
        <taxon>Eukaryota</taxon>
        <taxon>Fungi</taxon>
        <taxon>Dikarya</taxon>
        <taxon>Ascomycota</taxon>
        <taxon>Pezizomycotina</taxon>
        <taxon>Sordariomycetes</taxon>
        <taxon>Sordariomycetidae</taxon>
        <taxon>Sordariales</taxon>
        <taxon>Chaetomiaceae</taxon>
        <taxon>Mycothermus</taxon>
    </lineage>
</organism>
<dbReference type="InterPro" id="IPR006162">
    <property type="entry name" value="Ppantetheine_attach_site"/>
</dbReference>
<evidence type="ECO:0000256" key="2">
    <source>
        <dbReference type="ARBA" id="ARBA00022553"/>
    </source>
</evidence>
<keyword evidence="6" id="KW-1185">Reference proteome</keyword>
<feature type="region of interest" description="Disordered" evidence="3">
    <location>
        <begin position="81"/>
        <end position="118"/>
    </location>
</feature>
<proteinExistence type="predicted"/>
<dbReference type="EMBL" id="JAZGSY010000414">
    <property type="protein sequence ID" value="KAL1836416.1"/>
    <property type="molecule type" value="Genomic_DNA"/>
</dbReference>
<keyword evidence="2" id="KW-0597">Phosphoprotein</keyword>
<keyword evidence="1" id="KW-0596">Phosphopantetheine</keyword>
<dbReference type="SUPFAM" id="SSF47336">
    <property type="entry name" value="ACP-like"/>
    <property type="match status" value="1"/>
</dbReference>
<evidence type="ECO:0000259" key="4">
    <source>
        <dbReference type="Pfam" id="PF00550"/>
    </source>
</evidence>
<dbReference type="Proteomes" id="UP001583172">
    <property type="component" value="Unassembled WGS sequence"/>
</dbReference>
<gene>
    <name evidence="5" type="ORF">VTJ49DRAFT_5166</name>
</gene>
<reference evidence="5 6" key="1">
    <citation type="journal article" date="2024" name="Commun. Biol.">
        <title>Comparative genomic analysis of thermophilic fungi reveals convergent evolutionary adaptations and gene losses.</title>
        <authorList>
            <person name="Steindorff A.S."/>
            <person name="Aguilar-Pontes M.V."/>
            <person name="Robinson A.J."/>
            <person name="Andreopoulos B."/>
            <person name="LaButti K."/>
            <person name="Kuo A."/>
            <person name="Mondo S."/>
            <person name="Riley R."/>
            <person name="Otillar R."/>
            <person name="Haridas S."/>
            <person name="Lipzen A."/>
            <person name="Grimwood J."/>
            <person name="Schmutz J."/>
            <person name="Clum A."/>
            <person name="Reid I.D."/>
            <person name="Moisan M.C."/>
            <person name="Butler G."/>
            <person name="Nguyen T.T.M."/>
            <person name="Dewar K."/>
            <person name="Conant G."/>
            <person name="Drula E."/>
            <person name="Henrissat B."/>
            <person name="Hansel C."/>
            <person name="Singer S."/>
            <person name="Hutchinson M.I."/>
            <person name="de Vries R.P."/>
            <person name="Natvig D.O."/>
            <person name="Powell A.J."/>
            <person name="Tsang A."/>
            <person name="Grigoriev I.V."/>
        </authorList>
    </citation>
    <scope>NUCLEOTIDE SEQUENCE [LARGE SCALE GENOMIC DNA]</scope>
    <source>
        <strain evidence="5 6">CBS 620.91</strain>
    </source>
</reference>
<evidence type="ECO:0000256" key="3">
    <source>
        <dbReference type="SAM" id="MobiDB-lite"/>
    </source>
</evidence>
<feature type="compositionally biased region" description="Low complexity" evidence="3">
    <location>
        <begin position="83"/>
        <end position="114"/>
    </location>
</feature>
<protein>
    <recommendedName>
        <fullName evidence="4">Carrier domain-containing protein</fullName>
    </recommendedName>
</protein>
<feature type="domain" description="Carrier" evidence="4">
    <location>
        <begin position="22"/>
        <end position="49"/>
    </location>
</feature>
<evidence type="ECO:0000313" key="6">
    <source>
        <dbReference type="Proteomes" id="UP001583172"/>
    </source>
</evidence>
<evidence type="ECO:0000256" key="1">
    <source>
        <dbReference type="ARBA" id="ARBA00022450"/>
    </source>
</evidence>
<name>A0ABR3V4T1_HUMIN</name>